<organism evidence="2 3">
    <name type="scientific">Schaalia turicensis</name>
    <dbReference type="NCBI Taxonomy" id="131111"/>
    <lineage>
        <taxon>Bacteria</taxon>
        <taxon>Bacillati</taxon>
        <taxon>Actinomycetota</taxon>
        <taxon>Actinomycetes</taxon>
        <taxon>Actinomycetales</taxon>
        <taxon>Actinomycetaceae</taxon>
        <taxon>Schaalia</taxon>
    </lineage>
</organism>
<dbReference type="EMBL" id="PKKJ01000004">
    <property type="protein sequence ID" value="PKY66277.1"/>
    <property type="molecule type" value="Genomic_DNA"/>
</dbReference>
<evidence type="ECO:0000313" key="2">
    <source>
        <dbReference type="EMBL" id="PKY66277.1"/>
    </source>
</evidence>
<dbReference type="Gene3D" id="3.30.590.20">
    <property type="match status" value="1"/>
</dbReference>
<dbReference type="InterPro" id="IPR006336">
    <property type="entry name" value="GCS2"/>
</dbReference>
<comment type="caution">
    <text evidence="2">The sequence shown here is derived from an EMBL/GenBank/DDBJ whole genome shotgun (WGS) entry which is preliminary data.</text>
</comment>
<dbReference type="GO" id="GO:0016879">
    <property type="term" value="F:ligase activity, forming carbon-nitrogen bonds"/>
    <property type="evidence" value="ECO:0007669"/>
    <property type="project" value="TreeGrafter"/>
</dbReference>
<dbReference type="RefSeq" id="WP_101628042.1">
    <property type="nucleotide sequence ID" value="NZ_PKKJ01000004.1"/>
</dbReference>
<dbReference type="OrthoDB" id="9769628at2"/>
<proteinExistence type="predicted"/>
<dbReference type="PANTHER" id="PTHR36510">
    <property type="entry name" value="GLUTAMATE--CYSTEINE LIGASE 2-RELATED"/>
    <property type="match status" value="1"/>
</dbReference>
<evidence type="ECO:0000256" key="1">
    <source>
        <dbReference type="ARBA" id="ARBA00048819"/>
    </source>
</evidence>
<comment type="catalytic activity">
    <reaction evidence="1">
        <text>L-cysteine + L-glutamate + ATP = gamma-L-glutamyl-L-cysteine + ADP + phosphate + H(+)</text>
        <dbReference type="Rhea" id="RHEA:13285"/>
        <dbReference type="ChEBI" id="CHEBI:15378"/>
        <dbReference type="ChEBI" id="CHEBI:29985"/>
        <dbReference type="ChEBI" id="CHEBI:30616"/>
        <dbReference type="ChEBI" id="CHEBI:35235"/>
        <dbReference type="ChEBI" id="CHEBI:43474"/>
        <dbReference type="ChEBI" id="CHEBI:58173"/>
        <dbReference type="ChEBI" id="CHEBI:456216"/>
        <dbReference type="EC" id="6.3.2.2"/>
    </reaction>
</comment>
<dbReference type="InterPro" id="IPR014746">
    <property type="entry name" value="Gln_synth/guanido_kin_cat_dom"/>
</dbReference>
<dbReference type="SUPFAM" id="SSF55931">
    <property type="entry name" value="Glutamine synthetase/guanido kinase"/>
    <property type="match status" value="1"/>
</dbReference>
<dbReference type="Pfam" id="PF04107">
    <property type="entry name" value="GCS2"/>
    <property type="match status" value="1"/>
</dbReference>
<sequence>MTELRALSALVHALVETVSRDLDRGVAPVVLPRELLELNKWRASRFGTDADLVVNSAGDVAPFAQLLSDVLEWVRSAGVDLGCVEDLSVCAQMVGAGSQVSRLRAAFSSAADLRGPVRHAVAELRAGRPLWVD</sequence>
<evidence type="ECO:0000313" key="3">
    <source>
        <dbReference type="Proteomes" id="UP000234545"/>
    </source>
</evidence>
<protein>
    <submittedName>
        <fullName evidence="2">Uncharacterized protein</fullName>
    </submittedName>
</protein>
<dbReference type="InterPro" id="IPR050141">
    <property type="entry name" value="GCL_type2/YbdK_subfam"/>
</dbReference>
<dbReference type="AlphaFoldDB" id="A0A2I1I571"/>
<gene>
    <name evidence="2" type="ORF">CYJ25_04690</name>
</gene>
<name>A0A2I1I571_9ACTO</name>
<dbReference type="PANTHER" id="PTHR36510:SF1">
    <property type="entry name" value="GLUTAMATE--CYSTEINE LIGASE 2-RELATED"/>
    <property type="match status" value="1"/>
</dbReference>
<dbReference type="Proteomes" id="UP000234545">
    <property type="component" value="Unassembled WGS sequence"/>
</dbReference>
<accession>A0A2I1I571</accession>
<reference evidence="2 3" key="1">
    <citation type="submission" date="2017-12" db="EMBL/GenBank/DDBJ databases">
        <title>Phylogenetic diversity of female urinary microbiome.</title>
        <authorList>
            <person name="Thomas-White K."/>
            <person name="Wolfe A.J."/>
        </authorList>
    </citation>
    <scope>NUCLEOTIDE SEQUENCE [LARGE SCALE GENOMIC DNA]</scope>
    <source>
        <strain evidence="2 3">UMB0250</strain>
    </source>
</reference>